<evidence type="ECO:0000313" key="2">
    <source>
        <dbReference type="EMBL" id="VAX29989.1"/>
    </source>
</evidence>
<sequence length="53" mass="5953">MLLLPSLLLKLHYPNIVIRACLVLLLLSFIKVLCKMADIKNKGEVFSVVDTGR</sequence>
<dbReference type="AlphaFoldDB" id="A0A3B1CIE3"/>
<evidence type="ECO:0000256" key="1">
    <source>
        <dbReference type="SAM" id="Phobius"/>
    </source>
</evidence>
<feature type="transmembrane region" description="Helical" evidence="1">
    <location>
        <begin position="16"/>
        <end position="34"/>
    </location>
</feature>
<protein>
    <submittedName>
        <fullName evidence="2">Uncharacterized protein</fullName>
    </submittedName>
</protein>
<name>A0A3B1CIE3_9ZZZZ</name>
<proteinExistence type="predicted"/>
<gene>
    <name evidence="2" type="ORF">MNBD_NITROSPIRAE03-720</name>
</gene>
<keyword evidence="1" id="KW-1133">Transmembrane helix</keyword>
<dbReference type="EMBL" id="UOGI01000066">
    <property type="protein sequence ID" value="VAX29989.1"/>
    <property type="molecule type" value="Genomic_DNA"/>
</dbReference>
<keyword evidence="1" id="KW-0812">Transmembrane</keyword>
<reference evidence="2" key="1">
    <citation type="submission" date="2018-06" db="EMBL/GenBank/DDBJ databases">
        <authorList>
            <person name="Zhirakovskaya E."/>
        </authorList>
    </citation>
    <scope>NUCLEOTIDE SEQUENCE</scope>
</reference>
<keyword evidence="1" id="KW-0472">Membrane</keyword>
<accession>A0A3B1CIE3</accession>
<organism evidence="2">
    <name type="scientific">hydrothermal vent metagenome</name>
    <dbReference type="NCBI Taxonomy" id="652676"/>
    <lineage>
        <taxon>unclassified sequences</taxon>
        <taxon>metagenomes</taxon>
        <taxon>ecological metagenomes</taxon>
    </lineage>
</organism>